<dbReference type="RefSeq" id="XP_022660346.1">
    <property type="nucleotide sequence ID" value="XM_022804611.1"/>
</dbReference>
<dbReference type="RefSeq" id="XP_022660344.1">
    <property type="nucleotide sequence ID" value="XM_022804609.1"/>
</dbReference>
<protein>
    <submittedName>
        <fullName evidence="2">Uncharacterized protein</fullName>
    </submittedName>
</protein>
<feature type="chain" id="PRO_5036401649" evidence="1">
    <location>
        <begin position="22"/>
        <end position="185"/>
    </location>
</feature>
<dbReference type="RefSeq" id="XP_022660345.1">
    <property type="nucleotide sequence ID" value="XM_022804610.1"/>
</dbReference>
<keyword evidence="3" id="KW-1185">Reference proteome</keyword>
<reference evidence="2" key="1">
    <citation type="submission" date="2021-01" db="UniProtKB">
        <authorList>
            <consortium name="EnsemblMetazoa"/>
        </authorList>
    </citation>
    <scope>IDENTIFICATION</scope>
</reference>
<dbReference type="GeneID" id="111250023"/>
<dbReference type="EnsemblMetazoa" id="XM_022804612">
    <property type="protein sequence ID" value="XP_022660347"/>
    <property type="gene ID" value="LOC111250023"/>
</dbReference>
<evidence type="ECO:0000256" key="1">
    <source>
        <dbReference type="SAM" id="SignalP"/>
    </source>
</evidence>
<dbReference type="InParanoid" id="A0A7M7MGJ7"/>
<dbReference type="EnsemblMetazoa" id="XM_022804610">
    <property type="protein sequence ID" value="XP_022660345"/>
    <property type="gene ID" value="LOC111250023"/>
</dbReference>
<name>A0A7M7MGJ7_VARDE</name>
<dbReference type="EnsemblMetazoa" id="XM_022804611">
    <property type="protein sequence ID" value="XP_022660346"/>
    <property type="gene ID" value="LOC111250023"/>
</dbReference>
<keyword evidence="1" id="KW-0732">Signal</keyword>
<sequence length="185" mass="20724">MEIPWICASVFLLAYVVLVLGITDGSAMDGGDSSATDPVNTETATNNKRLNNRINFVTENTSIDNLTEVKLELPELVMNRTVAILMRFMDQDTRGRFESKEIRQLALNTKVPCLMKTLRDIDQVVLNDTLIILERHVTCVQEVLDSPGGINDTTEFQAFCSRDDEQIDKAVVDAFKTCHVFIGPR</sequence>
<dbReference type="KEGG" id="vde:111250023"/>
<evidence type="ECO:0000313" key="2">
    <source>
        <dbReference type="EnsemblMetazoa" id="XP_022660345"/>
    </source>
</evidence>
<dbReference type="AlphaFoldDB" id="A0A7M7MGJ7"/>
<accession>A0A7M7MGJ7</accession>
<feature type="signal peptide" evidence="1">
    <location>
        <begin position="1"/>
        <end position="21"/>
    </location>
</feature>
<evidence type="ECO:0000313" key="3">
    <source>
        <dbReference type="Proteomes" id="UP000594260"/>
    </source>
</evidence>
<dbReference type="Proteomes" id="UP000594260">
    <property type="component" value="Unplaced"/>
</dbReference>
<organism evidence="2 3">
    <name type="scientific">Varroa destructor</name>
    <name type="common">Honeybee mite</name>
    <dbReference type="NCBI Taxonomy" id="109461"/>
    <lineage>
        <taxon>Eukaryota</taxon>
        <taxon>Metazoa</taxon>
        <taxon>Ecdysozoa</taxon>
        <taxon>Arthropoda</taxon>
        <taxon>Chelicerata</taxon>
        <taxon>Arachnida</taxon>
        <taxon>Acari</taxon>
        <taxon>Parasitiformes</taxon>
        <taxon>Mesostigmata</taxon>
        <taxon>Gamasina</taxon>
        <taxon>Dermanyssoidea</taxon>
        <taxon>Varroidae</taxon>
        <taxon>Varroa</taxon>
    </lineage>
</organism>
<dbReference type="RefSeq" id="XP_022660347.1">
    <property type="nucleotide sequence ID" value="XM_022804612.1"/>
</dbReference>
<dbReference type="EnsemblMetazoa" id="XM_022804609">
    <property type="protein sequence ID" value="XP_022660344"/>
    <property type="gene ID" value="LOC111250023"/>
</dbReference>
<proteinExistence type="predicted"/>